<proteinExistence type="predicted"/>
<evidence type="ECO:0000313" key="3">
    <source>
        <dbReference type="Proteomes" id="UP000008311"/>
    </source>
</evidence>
<accession>B9RH29</accession>
<dbReference type="InParanoid" id="B9RH29"/>
<reference evidence="3" key="1">
    <citation type="journal article" date="2010" name="Nat. Biotechnol.">
        <title>Draft genome sequence of the oilseed species Ricinus communis.</title>
        <authorList>
            <person name="Chan A.P."/>
            <person name="Crabtree J."/>
            <person name="Zhao Q."/>
            <person name="Lorenzi H."/>
            <person name="Orvis J."/>
            <person name="Puiu D."/>
            <person name="Melake-Berhan A."/>
            <person name="Jones K.M."/>
            <person name="Redman J."/>
            <person name="Chen G."/>
            <person name="Cahoon E.B."/>
            <person name="Gedil M."/>
            <person name="Stanke M."/>
            <person name="Haas B.J."/>
            <person name="Wortman J.R."/>
            <person name="Fraser-Liggett C.M."/>
            <person name="Ravel J."/>
            <person name="Rabinowicz P.D."/>
        </authorList>
    </citation>
    <scope>NUCLEOTIDE SEQUENCE [LARGE SCALE GENOMIC DNA]</scope>
    <source>
        <strain evidence="3">cv. Hale</strain>
    </source>
</reference>
<organism evidence="2 3">
    <name type="scientific">Ricinus communis</name>
    <name type="common">Castor bean</name>
    <dbReference type="NCBI Taxonomy" id="3988"/>
    <lineage>
        <taxon>Eukaryota</taxon>
        <taxon>Viridiplantae</taxon>
        <taxon>Streptophyta</taxon>
        <taxon>Embryophyta</taxon>
        <taxon>Tracheophyta</taxon>
        <taxon>Spermatophyta</taxon>
        <taxon>Magnoliopsida</taxon>
        <taxon>eudicotyledons</taxon>
        <taxon>Gunneridae</taxon>
        <taxon>Pentapetalae</taxon>
        <taxon>rosids</taxon>
        <taxon>fabids</taxon>
        <taxon>Malpighiales</taxon>
        <taxon>Euphorbiaceae</taxon>
        <taxon>Acalyphoideae</taxon>
        <taxon>Acalypheae</taxon>
        <taxon>Ricinus</taxon>
    </lineage>
</organism>
<evidence type="ECO:0000256" key="1">
    <source>
        <dbReference type="SAM" id="MobiDB-lite"/>
    </source>
</evidence>
<keyword evidence="3" id="KW-1185">Reference proteome</keyword>
<name>B9RH29_RICCO</name>
<sequence>MQCKNGVAIKVPEPTDPDAKPTQHKRRFSFFLSMSQMMNKVVPISYTTFDNINVIYRYVIKRLLNLVTSDEKGGVDVDNYKLAKHTAVTIPERLDPDRRLCATSSY</sequence>
<gene>
    <name evidence="2" type="ORF">RCOM_1446640</name>
</gene>
<evidence type="ECO:0000313" key="2">
    <source>
        <dbReference type="EMBL" id="EEF49391.1"/>
    </source>
</evidence>
<dbReference type="EMBL" id="EQ973778">
    <property type="protein sequence ID" value="EEF49391.1"/>
    <property type="molecule type" value="Genomic_DNA"/>
</dbReference>
<dbReference type="AlphaFoldDB" id="B9RH29"/>
<protein>
    <submittedName>
        <fullName evidence="2">Uncharacterized protein</fullName>
    </submittedName>
</protein>
<dbReference type="Proteomes" id="UP000008311">
    <property type="component" value="Unassembled WGS sequence"/>
</dbReference>
<feature type="region of interest" description="Disordered" evidence="1">
    <location>
        <begin position="1"/>
        <end position="22"/>
    </location>
</feature>